<evidence type="ECO:0000256" key="1">
    <source>
        <dbReference type="SAM" id="MobiDB-lite"/>
    </source>
</evidence>
<evidence type="ECO:0000313" key="3">
    <source>
        <dbReference type="Proteomes" id="UP000323506"/>
    </source>
</evidence>
<keyword evidence="3" id="KW-1185">Reference proteome</keyword>
<gene>
    <name evidence="2" type="ORF">ES288_A04G073200v1</name>
</gene>
<reference evidence="2 3" key="1">
    <citation type="submission" date="2019-06" db="EMBL/GenBank/DDBJ databases">
        <title>WGS assembly of Gossypium darwinii.</title>
        <authorList>
            <person name="Chen Z.J."/>
            <person name="Sreedasyam A."/>
            <person name="Ando A."/>
            <person name="Song Q."/>
            <person name="De L."/>
            <person name="Hulse-Kemp A."/>
            <person name="Ding M."/>
            <person name="Ye W."/>
            <person name="Kirkbride R."/>
            <person name="Jenkins J."/>
            <person name="Plott C."/>
            <person name="Lovell J."/>
            <person name="Lin Y.-M."/>
            <person name="Vaughn R."/>
            <person name="Liu B."/>
            <person name="Li W."/>
            <person name="Simpson S."/>
            <person name="Scheffler B."/>
            <person name="Saski C."/>
            <person name="Grover C."/>
            <person name="Hu G."/>
            <person name="Conover J."/>
            <person name="Carlson J."/>
            <person name="Shu S."/>
            <person name="Boston L."/>
            <person name="Williams M."/>
            <person name="Peterson D."/>
            <person name="Mcgee K."/>
            <person name="Jones D."/>
            <person name="Wendel J."/>
            <person name="Stelly D."/>
            <person name="Grimwood J."/>
            <person name="Schmutz J."/>
        </authorList>
    </citation>
    <scope>NUCLEOTIDE SEQUENCE [LARGE SCALE GENOMIC DNA]</scope>
    <source>
        <strain evidence="2">1808015.09</strain>
    </source>
</reference>
<protein>
    <submittedName>
        <fullName evidence="2">Uncharacterized protein</fullName>
    </submittedName>
</protein>
<feature type="region of interest" description="Disordered" evidence="1">
    <location>
        <begin position="34"/>
        <end position="54"/>
    </location>
</feature>
<proteinExistence type="predicted"/>
<evidence type="ECO:0000313" key="2">
    <source>
        <dbReference type="EMBL" id="TYH21777.1"/>
    </source>
</evidence>
<dbReference type="Proteomes" id="UP000323506">
    <property type="component" value="Chromosome A04"/>
</dbReference>
<sequence>MAADYTKDFEARRIAAIGTQRFLGFELRGIERGGEEETSGGAIHRRRRRNPTEMVKPAAATIGGLALGTVKPYPS</sequence>
<dbReference type="AlphaFoldDB" id="A0A5D2GV67"/>
<accession>A0A5D2GV67</accession>
<dbReference type="EMBL" id="CM017691">
    <property type="protein sequence ID" value="TYH21777.1"/>
    <property type="molecule type" value="Genomic_DNA"/>
</dbReference>
<organism evidence="2 3">
    <name type="scientific">Gossypium darwinii</name>
    <name type="common">Darwin's cotton</name>
    <name type="synonym">Gossypium barbadense var. darwinii</name>
    <dbReference type="NCBI Taxonomy" id="34276"/>
    <lineage>
        <taxon>Eukaryota</taxon>
        <taxon>Viridiplantae</taxon>
        <taxon>Streptophyta</taxon>
        <taxon>Embryophyta</taxon>
        <taxon>Tracheophyta</taxon>
        <taxon>Spermatophyta</taxon>
        <taxon>Magnoliopsida</taxon>
        <taxon>eudicotyledons</taxon>
        <taxon>Gunneridae</taxon>
        <taxon>Pentapetalae</taxon>
        <taxon>rosids</taxon>
        <taxon>malvids</taxon>
        <taxon>Malvales</taxon>
        <taxon>Malvaceae</taxon>
        <taxon>Malvoideae</taxon>
        <taxon>Gossypium</taxon>
    </lineage>
</organism>
<name>A0A5D2GV67_GOSDA</name>